<protein>
    <submittedName>
        <fullName evidence="2">27580_t:CDS:1</fullName>
    </submittedName>
</protein>
<keyword evidence="3" id="KW-1185">Reference proteome</keyword>
<evidence type="ECO:0000313" key="3">
    <source>
        <dbReference type="Proteomes" id="UP000789405"/>
    </source>
</evidence>
<evidence type="ECO:0000313" key="2">
    <source>
        <dbReference type="EMBL" id="CAG8555807.1"/>
    </source>
</evidence>
<dbReference type="Proteomes" id="UP000789405">
    <property type="component" value="Unassembled WGS sequence"/>
</dbReference>
<feature type="compositionally biased region" description="Basic and acidic residues" evidence="1">
    <location>
        <begin position="360"/>
        <end position="375"/>
    </location>
</feature>
<organism evidence="2 3">
    <name type="scientific">Dentiscutata erythropus</name>
    <dbReference type="NCBI Taxonomy" id="1348616"/>
    <lineage>
        <taxon>Eukaryota</taxon>
        <taxon>Fungi</taxon>
        <taxon>Fungi incertae sedis</taxon>
        <taxon>Mucoromycota</taxon>
        <taxon>Glomeromycotina</taxon>
        <taxon>Glomeromycetes</taxon>
        <taxon>Diversisporales</taxon>
        <taxon>Gigasporaceae</taxon>
        <taxon>Dentiscutata</taxon>
    </lineage>
</organism>
<feature type="region of interest" description="Disordered" evidence="1">
    <location>
        <begin position="340"/>
        <end position="375"/>
    </location>
</feature>
<dbReference type="OrthoDB" id="2430144at2759"/>
<reference evidence="2" key="1">
    <citation type="submission" date="2021-06" db="EMBL/GenBank/DDBJ databases">
        <authorList>
            <person name="Kallberg Y."/>
            <person name="Tangrot J."/>
            <person name="Rosling A."/>
        </authorList>
    </citation>
    <scope>NUCLEOTIDE SEQUENCE</scope>
    <source>
        <strain evidence="2">MA453B</strain>
    </source>
</reference>
<comment type="caution">
    <text evidence="2">The sequence shown here is derived from an EMBL/GenBank/DDBJ whole genome shotgun (WGS) entry which is preliminary data.</text>
</comment>
<dbReference type="EMBL" id="CAJVPY010002299">
    <property type="protein sequence ID" value="CAG8555807.1"/>
    <property type="molecule type" value="Genomic_DNA"/>
</dbReference>
<feature type="non-terminal residue" evidence="2">
    <location>
        <position position="1"/>
    </location>
</feature>
<name>A0A9N9FR50_9GLOM</name>
<dbReference type="AlphaFoldDB" id="A0A9N9FR50"/>
<proteinExistence type="predicted"/>
<gene>
    <name evidence="2" type="ORF">DERYTH_LOCUS5493</name>
</gene>
<evidence type="ECO:0000256" key="1">
    <source>
        <dbReference type="SAM" id="MobiDB-lite"/>
    </source>
</evidence>
<sequence>VDTNATEDLVNATKNLVNTKENLYGSKLKTRAYDRLENTKDDCLSKCLRQETIISEENKKQPDANIISKADNNNFDNKDTERVEESYSSNYIIDISSESCSRQQTLSDSFLLPLLENYSHSYIIDLSPLSKIKGEFNDKQWAELVRRRPDAVRKAYYYEIEPIITHLFEQKVRIFRVRKNLAAPAYDNSFLYAEGDWEKIKHWREISVLTTQRCQNNDKNILTEQVEQSHQVDLLCNYEQYEVACVLACSGPYIYDLTKLTSDEFNLSRIMKDMLDDFESKFLYAGKKGLHPYIIGIQTYITEVRVYLMEKRRNVRGLINFLVWKLDTIDDDGFKTPPVTLSNNIKTQQTPPKQQKKKKAKEDLANATKTTKEKD</sequence>
<accession>A0A9N9FR50</accession>